<dbReference type="InParanoid" id="A0A068TRR0"/>
<sequence>MVRKLNFLNKFSLTFPAISFKLSSVRSIILTLLLSLVISFKLPNKFTIESVVLLVNSFTYST</sequence>
<proteinExistence type="predicted"/>
<accession>A0A068TRR0</accession>
<dbReference type="AlphaFoldDB" id="A0A068TRR0"/>
<evidence type="ECO:0000313" key="3">
    <source>
        <dbReference type="Proteomes" id="UP000295252"/>
    </source>
</evidence>
<dbReference type="Proteomes" id="UP000295252">
    <property type="component" value="Chromosome V"/>
</dbReference>
<keyword evidence="1" id="KW-0472">Membrane</keyword>
<protein>
    <submittedName>
        <fullName evidence="2">Uncharacterized protein</fullName>
    </submittedName>
</protein>
<dbReference type="EMBL" id="HG739087">
    <property type="protein sequence ID" value="CDO98946.1"/>
    <property type="molecule type" value="Genomic_DNA"/>
</dbReference>
<keyword evidence="1" id="KW-1133">Transmembrane helix</keyword>
<keyword evidence="1" id="KW-0812">Transmembrane</keyword>
<evidence type="ECO:0000256" key="1">
    <source>
        <dbReference type="SAM" id="Phobius"/>
    </source>
</evidence>
<dbReference type="Gramene" id="CDO98946">
    <property type="protein sequence ID" value="CDO98946"/>
    <property type="gene ID" value="GSCOC_T00025922001"/>
</dbReference>
<evidence type="ECO:0000313" key="2">
    <source>
        <dbReference type="EMBL" id="CDO98946.1"/>
    </source>
</evidence>
<name>A0A068TRR0_COFCA</name>
<reference evidence="3" key="1">
    <citation type="journal article" date="2014" name="Science">
        <title>The coffee genome provides insight into the convergent evolution of caffeine biosynthesis.</title>
        <authorList>
            <person name="Denoeud F."/>
            <person name="Carretero-Paulet L."/>
            <person name="Dereeper A."/>
            <person name="Droc G."/>
            <person name="Guyot R."/>
            <person name="Pietrella M."/>
            <person name="Zheng C."/>
            <person name="Alberti A."/>
            <person name="Anthony F."/>
            <person name="Aprea G."/>
            <person name="Aury J.M."/>
            <person name="Bento P."/>
            <person name="Bernard M."/>
            <person name="Bocs S."/>
            <person name="Campa C."/>
            <person name="Cenci A."/>
            <person name="Combes M.C."/>
            <person name="Crouzillat D."/>
            <person name="Da Silva C."/>
            <person name="Daddiego L."/>
            <person name="De Bellis F."/>
            <person name="Dussert S."/>
            <person name="Garsmeur O."/>
            <person name="Gayraud T."/>
            <person name="Guignon V."/>
            <person name="Jahn K."/>
            <person name="Jamilloux V."/>
            <person name="Joet T."/>
            <person name="Labadie K."/>
            <person name="Lan T."/>
            <person name="Leclercq J."/>
            <person name="Lepelley M."/>
            <person name="Leroy T."/>
            <person name="Li L.T."/>
            <person name="Librado P."/>
            <person name="Lopez L."/>
            <person name="Munoz A."/>
            <person name="Noel B."/>
            <person name="Pallavicini A."/>
            <person name="Perrotta G."/>
            <person name="Poncet V."/>
            <person name="Pot D."/>
            <person name="Priyono X."/>
            <person name="Rigoreau M."/>
            <person name="Rouard M."/>
            <person name="Rozas J."/>
            <person name="Tranchant-Dubreuil C."/>
            <person name="VanBuren R."/>
            <person name="Zhang Q."/>
            <person name="Andrade A.C."/>
            <person name="Argout X."/>
            <person name="Bertrand B."/>
            <person name="de Kochko A."/>
            <person name="Graziosi G."/>
            <person name="Henry R.J."/>
            <person name="Jayarama X."/>
            <person name="Ming R."/>
            <person name="Nagai C."/>
            <person name="Rounsley S."/>
            <person name="Sankoff D."/>
            <person name="Giuliano G."/>
            <person name="Albert V.A."/>
            <person name="Wincker P."/>
            <person name="Lashermes P."/>
        </authorList>
    </citation>
    <scope>NUCLEOTIDE SEQUENCE [LARGE SCALE GENOMIC DNA]</scope>
    <source>
        <strain evidence="3">cv. DH200-94</strain>
    </source>
</reference>
<feature type="transmembrane region" description="Helical" evidence="1">
    <location>
        <begin position="20"/>
        <end position="40"/>
    </location>
</feature>
<gene>
    <name evidence="2" type="ORF">GSCOC_T00025922001</name>
</gene>
<keyword evidence="3" id="KW-1185">Reference proteome</keyword>
<organism evidence="2 3">
    <name type="scientific">Coffea canephora</name>
    <name type="common">Robusta coffee</name>
    <dbReference type="NCBI Taxonomy" id="49390"/>
    <lineage>
        <taxon>Eukaryota</taxon>
        <taxon>Viridiplantae</taxon>
        <taxon>Streptophyta</taxon>
        <taxon>Embryophyta</taxon>
        <taxon>Tracheophyta</taxon>
        <taxon>Spermatophyta</taxon>
        <taxon>Magnoliopsida</taxon>
        <taxon>eudicotyledons</taxon>
        <taxon>Gunneridae</taxon>
        <taxon>Pentapetalae</taxon>
        <taxon>asterids</taxon>
        <taxon>lamiids</taxon>
        <taxon>Gentianales</taxon>
        <taxon>Rubiaceae</taxon>
        <taxon>Ixoroideae</taxon>
        <taxon>Gardenieae complex</taxon>
        <taxon>Bertiereae - Coffeeae clade</taxon>
        <taxon>Coffeeae</taxon>
        <taxon>Coffea</taxon>
    </lineage>
</organism>